<reference evidence="1" key="1">
    <citation type="journal article" date="2012" name="Nature">
        <title>The oyster genome reveals stress adaptation and complexity of shell formation.</title>
        <authorList>
            <person name="Zhang G."/>
            <person name="Fang X."/>
            <person name="Guo X."/>
            <person name="Li L."/>
            <person name="Luo R."/>
            <person name="Xu F."/>
            <person name="Yang P."/>
            <person name="Zhang L."/>
            <person name="Wang X."/>
            <person name="Qi H."/>
            <person name="Xiong Z."/>
            <person name="Que H."/>
            <person name="Xie Y."/>
            <person name="Holland P.W."/>
            <person name="Paps J."/>
            <person name="Zhu Y."/>
            <person name="Wu F."/>
            <person name="Chen Y."/>
            <person name="Wang J."/>
            <person name="Peng C."/>
            <person name="Meng J."/>
            <person name="Yang L."/>
            <person name="Liu J."/>
            <person name="Wen B."/>
            <person name="Zhang N."/>
            <person name="Huang Z."/>
            <person name="Zhu Q."/>
            <person name="Feng Y."/>
            <person name="Mount A."/>
            <person name="Hedgecock D."/>
            <person name="Xu Z."/>
            <person name="Liu Y."/>
            <person name="Domazet-Loso T."/>
            <person name="Du Y."/>
            <person name="Sun X."/>
            <person name="Zhang S."/>
            <person name="Liu B."/>
            <person name="Cheng P."/>
            <person name="Jiang X."/>
            <person name="Li J."/>
            <person name="Fan D."/>
            <person name="Wang W."/>
            <person name="Fu W."/>
            <person name="Wang T."/>
            <person name="Wang B."/>
            <person name="Zhang J."/>
            <person name="Peng Z."/>
            <person name="Li Y."/>
            <person name="Li N."/>
            <person name="Wang J."/>
            <person name="Chen M."/>
            <person name="He Y."/>
            <person name="Tan F."/>
            <person name="Song X."/>
            <person name="Zheng Q."/>
            <person name="Huang R."/>
            <person name="Yang H."/>
            <person name="Du X."/>
            <person name="Chen L."/>
            <person name="Yang M."/>
            <person name="Gaffney P.M."/>
            <person name="Wang S."/>
            <person name="Luo L."/>
            <person name="She Z."/>
            <person name="Ming Y."/>
            <person name="Huang W."/>
            <person name="Zhang S."/>
            <person name="Huang B."/>
            <person name="Zhang Y."/>
            <person name="Qu T."/>
            <person name="Ni P."/>
            <person name="Miao G."/>
            <person name="Wang J."/>
            <person name="Wang Q."/>
            <person name="Steinberg C.E."/>
            <person name="Wang H."/>
            <person name="Li N."/>
            <person name="Qian L."/>
            <person name="Zhang G."/>
            <person name="Li Y."/>
            <person name="Yang H."/>
            <person name="Liu X."/>
            <person name="Wang J."/>
            <person name="Yin Y."/>
            <person name="Wang J."/>
        </authorList>
    </citation>
    <scope>NUCLEOTIDE SEQUENCE [LARGE SCALE GENOMIC DNA]</scope>
    <source>
        <strain evidence="1">05x7-T-G4-1.051#20</strain>
    </source>
</reference>
<dbReference type="InParanoid" id="K1PNY0"/>
<sequence>MPEDQLDLSFAVEVLKALKFSDFINEIRTLSSKITLYRDIRDDDKRPGTVYAYEVDIECKRKQVIIREKDPQEWSTFFLKKNQTLIKVILIKGVSDDVSETKEKIKVYDYVRN</sequence>
<gene>
    <name evidence="1" type="ORF">CGI_10008139</name>
</gene>
<proteinExistence type="predicted"/>
<organism evidence="1">
    <name type="scientific">Magallana gigas</name>
    <name type="common">Pacific oyster</name>
    <name type="synonym">Crassostrea gigas</name>
    <dbReference type="NCBI Taxonomy" id="29159"/>
    <lineage>
        <taxon>Eukaryota</taxon>
        <taxon>Metazoa</taxon>
        <taxon>Spiralia</taxon>
        <taxon>Lophotrochozoa</taxon>
        <taxon>Mollusca</taxon>
        <taxon>Bivalvia</taxon>
        <taxon>Autobranchia</taxon>
        <taxon>Pteriomorphia</taxon>
        <taxon>Ostreida</taxon>
        <taxon>Ostreoidea</taxon>
        <taxon>Ostreidae</taxon>
        <taxon>Magallana</taxon>
    </lineage>
</organism>
<protein>
    <submittedName>
        <fullName evidence="1">Uncharacterized protein</fullName>
    </submittedName>
</protein>
<dbReference type="HOGENOM" id="CLU_2135892_0_0_1"/>
<evidence type="ECO:0000313" key="1">
    <source>
        <dbReference type="EMBL" id="EKC25802.1"/>
    </source>
</evidence>
<dbReference type="EMBL" id="JH818250">
    <property type="protein sequence ID" value="EKC25802.1"/>
    <property type="molecule type" value="Genomic_DNA"/>
</dbReference>
<dbReference type="AlphaFoldDB" id="K1PNY0"/>
<accession>K1PNY0</accession>
<name>K1PNY0_MAGGI</name>